<comment type="caution">
    <text evidence="4">The sequence shown here is derived from an EMBL/GenBank/DDBJ whole genome shotgun (WGS) entry which is preliminary data.</text>
</comment>
<dbReference type="STRING" id="1236976.JCM16418_4905"/>
<dbReference type="SUPFAM" id="SSF140566">
    <property type="entry name" value="FlgN-like"/>
    <property type="match status" value="1"/>
</dbReference>
<evidence type="ECO:0000256" key="1">
    <source>
        <dbReference type="ARBA" id="ARBA00022795"/>
    </source>
</evidence>
<evidence type="ECO:0008006" key="6">
    <source>
        <dbReference type="Google" id="ProtNLM"/>
    </source>
</evidence>
<dbReference type="Pfam" id="PF05130">
    <property type="entry name" value="FlgN"/>
    <property type="match status" value="1"/>
</dbReference>
<feature type="compositionally biased region" description="Polar residues" evidence="3">
    <location>
        <begin position="144"/>
        <end position="156"/>
    </location>
</feature>
<keyword evidence="5" id="KW-1185">Reference proteome</keyword>
<dbReference type="EMBL" id="BAVZ01000032">
    <property type="protein sequence ID" value="GAF10686.1"/>
    <property type="molecule type" value="Genomic_DNA"/>
</dbReference>
<evidence type="ECO:0000313" key="5">
    <source>
        <dbReference type="Proteomes" id="UP000019364"/>
    </source>
</evidence>
<name>W7Z121_9BACL</name>
<evidence type="ECO:0000313" key="4">
    <source>
        <dbReference type="EMBL" id="GAF10686.1"/>
    </source>
</evidence>
<dbReference type="GO" id="GO:0044780">
    <property type="term" value="P:bacterial-type flagellum assembly"/>
    <property type="evidence" value="ECO:0007669"/>
    <property type="project" value="InterPro"/>
</dbReference>
<feature type="region of interest" description="Disordered" evidence="3">
    <location>
        <begin position="144"/>
        <end position="167"/>
    </location>
</feature>
<proteinExistence type="predicted"/>
<evidence type="ECO:0000256" key="2">
    <source>
        <dbReference type="SAM" id="Coils"/>
    </source>
</evidence>
<dbReference type="OrthoDB" id="2660802at2"/>
<dbReference type="Gene3D" id="1.20.58.300">
    <property type="entry name" value="FlgN-like"/>
    <property type="match status" value="1"/>
</dbReference>
<keyword evidence="2" id="KW-0175">Coiled coil</keyword>
<dbReference type="InterPro" id="IPR036679">
    <property type="entry name" value="FlgN-like_sf"/>
</dbReference>
<evidence type="ECO:0000256" key="3">
    <source>
        <dbReference type="SAM" id="MobiDB-lite"/>
    </source>
</evidence>
<dbReference type="RefSeq" id="WP_036653337.1">
    <property type="nucleotide sequence ID" value="NZ_BAVZ01000032.1"/>
</dbReference>
<dbReference type="Proteomes" id="UP000019364">
    <property type="component" value="Unassembled WGS sequence"/>
</dbReference>
<dbReference type="InterPro" id="IPR007809">
    <property type="entry name" value="FlgN-like"/>
</dbReference>
<protein>
    <recommendedName>
        <fullName evidence="6">Flagellar protein</fullName>
    </recommendedName>
</protein>
<accession>W7Z121</accession>
<organism evidence="4 5">
    <name type="scientific">Paenibacillus pini JCM 16418</name>
    <dbReference type="NCBI Taxonomy" id="1236976"/>
    <lineage>
        <taxon>Bacteria</taxon>
        <taxon>Bacillati</taxon>
        <taxon>Bacillota</taxon>
        <taxon>Bacilli</taxon>
        <taxon>Bacillales</taxon>
        <taxon>Paenibacillaceae</taxon>
        <taxon>Paenibacillus</taxon>
    </lineage>
</organism>
<feature type="coiled-coil region" evidence="2">
    <location>
        <begin position="94"/>
        <end position="124"/>
    </location>
</feature>
<sequence length="167" mass="19072">MSVQSLVNLLEQLDVAHKYMLDLAILKKKAVMDNNVDSLIRLMNQETKGMKQIELLEQQRVSEAQQFLQACGIKSQLNLTLTEISRLVFDIEDKQKLLQIQKQLSETMTQLKEANDLNQKLMEQSLSFIDYSLEVMVGRPNQEATYQHPSERNSGLGSRAGIFDSRA</sequence>
<reference evidence="4 5" key="1">
    <citation type="journal article" date="2014" name="Genome Announc.">
        <title>Draft Genome Sequence of Paenibacillus pini JCM 16418T, Isolated from the Rhizosphere of Pine Tree.</title>
        <authorList>
            <person name="Yuki M."/>
            <person name="Oshima K."/>
            <person name="Suda W."/>
            <person name="Oshida Y."/>
            <person name="Kitamura K."/>
            <person name="Iida Y."/>
            <person name="Hattori M."/>
            <person name="Ohkuma M."/>
        </authorList>
    </citation>
    <scope>NUCLEOTIDE SEQUENCE [LARGE SCALE GENOMIC DNA]</scope>
    <source>
        <strain evidence="4 5">JCM 16418</strain>
    </source>
</reference>
<gene>
    <name evidence="4" type="ORF">JCM16418_4905</name>
</gene>
<keyword evidence="1" id="KW-1005">Bacterial flagellum biogenesis</keyword>
<dbReference type="AlphaFoldDB" id="W7Z121"/>
<dbReference type="eggNOG" id="COG3418">
    <property type="taxonomic scope" value="Bacteria"/>
</dbReference>